<sequence length="54" mass="6008">MQSQANGIVYHDRYGCGERSSSRATRMGSMPDLIASADNHAITNDHAQDLTRWN</sequence>
<dbReference type="AlphaFoldDB" id="A0A5C6FJZ0"/>
<protein>
    <submittedName>
        <fullName evidence="1">Uncharacterized protein</fullName>
    </submittedName>
</protein>
<comment type="caution">
    <text evidence="1">The sequence shown here is derived from an EMBL/GenBank/DDBJ whole genome shotgun (WGS) entry which is preliminary data.</text>
</comment>
<proteinExistence type="predicted"/>
<gene>
    <name evidence="1" type="ORF">V7x_54120</name>
</gene>
<organism evidence="1 2">
    <name type="scientific">Crateriforma conspicua</name>
    <dbReference type="NCBI Taxonomy" id="2527996"/>
    <lineage>
        <taxon>Bacteria</taxon>
        <taxon>Pseudomonadati</taxon>
        <taxon>Planctomycetota</taxon>
        <taxon>Planctomycetia</taxon>
        <taxon>Planctomycetales</taxon>
        <taxon>Planctomycetaceae</taxon>
        <taxon>Crateriforma</taxon>
    </lineage>
</organism>
<name>A0A5C6FJZ0_9PLAN</name>
<evidence type="ECO:0000313" key="1">
    <source>
        <dbReference type="EMBL" id="TWU61100.1"/>
    </source>
</evidence>
<accession>A0A5C6FJZ0</accession>
<evidence type="ECO:0000313" key="2">
    <source>
        <dbReference type="Proteomes" id="UP000316476"/>
    </source>
</evidence>
<reference evidence="1 2" key="1">
    <citation type="submission" date="2019-02" db="EMBL/GenBank/DDBJ databases">
        <title>Deep-cultivation of Planctomycetes and their phenomic and genomic characterization uncovers novel biology.</title>
        <authorList>
            <person name="Wiegand S."/>
            <person name="Jogler M."/>
            <person name="Boedeker C."/>
            <person name="Pinto D."/>
            <person name="Vollmers J."/>
            <person name="Rivas-Marin E."/>
            <person name="Kohn T."/>
            <person name="Peeters S.H."/>
            <person name="Heuer A."/>
            <person name="Rast P."/>
            <person name="Oberbeckmann S."/>
            <person name="Bunk B."/>
            <person name="Jeske O."/>
            <person name="Meyerdierks A."/>
            <person name="Storesund J.E."/>
            <person name="Kallscheuer N."/>
            <person name="Luecker S."/>
            <person name="Lage O.M."/>
            <person name="Pohl T."/>
            <person name="Merkel B.J."/>
            <person name="Hornburger P."/>
            <person name="Mueller R.-W."/>
            <person name="Bruemmer F."/>
            <person name="Labrenz M."/>
            <person name="Spormann A.M."/>
            <person name="Op Den Camp H."/>
            <person name="Overmann J."/>
            <person name="Amann R."/>
            <person name="Jetten M.S.M."/>
            <person name="Mascher T."/>
            <person name="Medema M.H."/>
            <person name="Devos D.P."/>
            <person name="Kaster A.-K."/>
            <person name="Ovreas L."/>
            <person name="Rohde M."/>
            <person name="Galperin M.Y."/>
            <person name="Jogler C."/>
        </authorList>
    </citation>
    <scope>NUCLEOTIDE SEQUENCE [LARGE SCALE GENOMIC DNA]</scope>
    <source>
        <strain evidence="1 2">V7</strain>
    </source>
</reference>
<dbReference type="Proteomes" id="UP000316476">
    <property type="component" value="Unassembled WGS sequence"/>
</dbReference>
<dbReference type="EMBL" id="SJPZ01000003">
    <property type="protein sequence ID" value="TWU61100.1"/>
    <property type="molecule type" value="Genomic_DNA"/>
</dbReference>